<feature type="compositionally biased region" description="Basic and acidic residues" evidence="1">
    <location>
        <begin position="56"/>
        <end position="71"/>
    </location>
</feature>
<organism evidence="2 3">
    <name type="scientific">Dichanthelium oligosanthes</name>
    <dbReference type="NCBI Taxonomy" id="888268"/>
    <lineage>
        <taxon>Eukaryota</taxon>
        <taxon>Viridiplantae</taxon>
        <taxon>Streptophyta</taxon>
        <taxon>Embryophyta</taxon>
        <taxon>Tracheophyta</taxon>
        <taxon>Spermatophyta</taxon>
        <taxon>Magnoliopsida</taxon>
        <taxon>Liliopsida</taxon>
        <taxon>Poales</taxon>
        <taxon>Poaceae</taxon>
        <taxon>PACMAD clade</taxon>
        <taxon>Panicoideae</taxon>
        <taxon>Panicodae</taxon>
        <taxon>Paniceae</taxon>
        <taxon>Dichantheliinae</taxon>
        <taxon>Dichanthelium</taxon>
    </lineage>
</organism>
<name>A0A1E5VBX0_9POAL</name>
<sequence length="179" mass="20251">MPKEDKVAFGKHYHYDHKNDAEFLNKPVEHFTEMATIFDNNMAIEKYTKGSSDPLSTEHGDDTKKKEEARVNNDISTPNNNGASSSASRLKKAKTIDIEEEGLIDILKYVEDKLSNATEKIAALTPPSAENDIPEDLFKTLTSLSGFEKTHVSSYYAYLVANPHIVRTFYKLPFNYKLN</sequence>
<feature type="compositionally biased region" description="Polar residues" evidence="1">
    <location>
        <begin position="73"/>
        <end position="82"/>
    </location>
</feature>
<proteinExistence type="predicted"/>
<protein>
    <submittedName>
        <fullName evidence="2">Uncharacterized protein</fullName>
    </submittedName>
</protein>
<keyword evidence="3" id="KW-1185">Reference proteome</keyword>
<gene>
    <name evidence="2" type="ORF">BAE44_0016328</name>
</gene>
<dbReference type="EMBL" id="LWDX02044742">
    <property type="protein sequence ID" value="OEL22650.1"/>
    <property type="molecule type" value="Genomic_DNA"/>
</dbReference>
<dbReference type="PANTHER" id="PTHR47865:SF1">
    <property type="entry name" value="OS08G0106700 PROTEIN"/>
    <property type="match status" value="1"/>
</dbReference>
<evidence type="ECO:0000313" key="3">
    <source>
        <dbReference type="Proteomes" id="UP000095767"/>
    </source>
</evidence>
<evidence type="ECO:0000313" key="2">
    <source>
        <dbReference type="EMBL" id="OEL22650.1"/>
    </source>
</evidence>
<dbReference type="AlphaFoldDB" id="A0A1E5VBX0"/>
<evidence type="ECO:0000256" key="1">
    <source>
        <dbReference type="SAM" id="MobiDB-lite"/>
    </source>
</evidence>
<feature type="region of interest" description="Disordered" evidence="1">
    <location>
        <begin position="48"/>
        <end position="91"/>
    </location>
</feature>
<reference evidence="2 3" key="1">
    <citation type="submission" date="2016-09" db="EMBL/GenBank/DDBJ databases">
        <title>The draft genome of Dichanthelium oligosanthes: A C3 panicoid grass species.</title>
        <authorList>
            <person name="Studer A.J."/>
            <person name="Schnable J.C."/>
            <person name="Brutnell T.P."/>
        </authorList>
    </citation>
    <scope>NUCLEOTIDE SEQUENCE [LARGE SCALE GENOMIC DNA]</scope>
    <source>
        <strain evidence="3">cv. Kellogg 1175</strain>
        <tissue evidence="2">Leaf</tissue>
    </source>
</reference>
<accession>A0A1E5VBX0</accession>
<dbReference type="Proteomes" id="UP000095767">
    <property type="component" value="Unassembled WGS sequence"/>
</dbReference>
<comment type="caution">
    <text evidence="2">The sequence shown here is derived from an EMBL/GenBank/DDBJ whole genome shotgun (WGS) entry which is preliminary data.</text>
</comment>
<dbReference type="PANTHER" id="PTHR47865">
    <property type="entry name" value="OS05G0580550 PROTEIN"/>
    <property type="match status" value="1"/>
</dbReference>